<dbReference type="RefSeq" id="WP_129243088.1">
    <property type="nucleotide sequence ID" value="NZ_UFQC01000025.1"/>
</dbReference>
<dbReference type="OrthoDB" id="8658956at2"/>
<evidence type="ECO:0000313" key="1">
    <source>
        <dbReference type="EMBL" id="SSW70706.1"/>
    </source>
</evidence>
<dbReference type="AlphaFoldDB" id="A0A446CS69"/>
<organism evidence="1 2">
    <name type="scientific">Achromobacter veterisilvae</name>
    <dbReference type="NCBI Taxonomy" id="2069367"/>
    <lineage>
        <taxon>Bacteria</taxon>
        <taxon>Pseudomonadati</taxon>
        <taxon>Pseudomonadota</taxon>
        <taxon>Betaproteobacteria</taxon>
        <taxon>Burkholderiales</taxon>
        <taxon>Alcaligenaceae</taxon>
        <taxon>Achromobacter</taxon>
    </lineage>
</organism>
<sequence>MIELPSLDLALLVRLTREGGLAYLPAMARPRSIDLATCPPEVRREVCDALRRAAPVAVARDACAGGDRRYFRVEVVYGGAEVPDVSFDVPETDAPDTLVRLWKEPPRQE</sequence>
<accession>A0A446CS69</accession>
<gene>
    <name evidence="1" type="ORF">AVE30378_04229</name>
</gene>
<name>A0A446CS69_9BURK</name>
<dbReference type="Proteomes" id="UP000289465">
    <property type="component" value="Unassembled WGS sequence"/>
</dbReference>
<dbReference type="InterPro" id="IPR049457">
    <property type="entry name" value="Emfourin"/>
</dbReference>
<dbReference type="Pfam" id="PF20242">
    <property type="entry name" value="Emfourin"/>
    <property type="match status" value="1"/>
</dbReference>
<dbReference type="EMBL" id="UFQC01000025">
    <property type="protein sequence ID" value="SSW70706.1"/>
    <property type="molecule type" value="Genomic_DNA"/>
</dbReference>
<reference evidence="1 2" key="1">
    <citation type="submission" date="2018-07" db="EMBL/GenBank/DDBJ databases">
        <authorList>
            <person name="Peeters C."/>
        </authorList>
    </citation>
    <scope>NUCLEOTIDE SEQUENCE [LARGE SCALE GENOMIC DNA]</scope>
    <source>
        <strain evidence="1 2">LMG 30378</strain>
    </source>
</reference>
<evidence type="ECO:0000313" key="2">
    <source>
        <dbReference type="Proteomes" id="UP000289465"/>
    </source>
</evidence>
<protein>
    <submittedName>
        <fullName evidence="1">Uncharacterized protein</fullName>
    </submittedName>
</protein>
<proteinExistence type="predicted"/>